<evidence type="ECO:0000256" key="2">
    <source>
        <dbReference type="ARBA" id="ARBA00023125"/>
    </source>
</evidence>
<dbReference type="SUPFAM" id="SSF51215">
    <property type="entry name" value="Regulatory protein AraC"/>
    <property type="match status" value="1"/>
</dbReference>
<keyword evidence="3" id="KW-0804">Transcription</keyword>
<evidence type="ECO:0000256" key="3">
    <source>
        <dbReference type="ARBA" id="ARBA00023163"/>
    </source>
</evidence>
<keyword evidence="1" id="KW-0805">Transcription regulation</keyword>
<dbReference type="SUPFAM" id="SSF46689">
    <property type="entry name" value="Homeodomain-like"/>
    <property type="match status" value="2"/>
</dbReference>
<accession>A0A2P7BIX1</accession>
<gene>
    <name evidence="5" type="ORF">CU103_07445</name>
</gene>
<dbReference type="PROSITE" id="PS01124">
    <property type="entry name" value="HTH_ARAC_FAMILY_2"/>
    <property type="match status" value="1"/>
</dbReference>
<dbReference type="SMART" id="SM00342">
    <property type="entry name" value="HTH_ARAC"/>
    <property type="match status" value="1"/>
</dbReference>
<dbReference type="PANTHER" id="PTHR46796:SF2">
    <property type="entry name" value="TRANSCRIPTIONAL REGULATORY PROTEIN"/>
    <property type="match status" value="1"/>
</dbReference>
<dbReference type="InterPro" id="IPR009057">
    <property type="entry name" value="Homeodomain-like_sf"/>
</dbReference>
<dbReference type="AlphaFoldDB" id="A0A2P7BIX1"/>
<comment type="caution">
    <text evidence="5">The sequence shown here is derived from an EMBL/GenBank/DDBJ whole genome shotgun (WGS) entry which is preliminary data.</text>
</comment>
<dbReference type="InterPro" id="IPR003313">
    <property type="entry name" value="AraC-bd"/>
</dbReference>
<keyword evidence="6" id="KW-1185">Reference proteome</keyword>
<dbReference type="Proteomes" id="UP000241764">
    <property type="component" value="Unassembled WGS sequence"/>
</dbReference>
<organism evidence="5 6">
    <name type="scientific">Phyllobacterium sophorae</name>
    <dbReference type="NCBI Taxonomy" id="1520277"/>
    <lineage>
        <taxon>Bacteria</taxon>
        <taxon>Pseudomonadati</taxon>
        <taxon>Pseudomonadota</taxon>
        <taxon>Alphaproteobacteria</taxon>
        <taxon>Hyphomicrobiales</taxon>
        <taxon>Phyllobacteriaceae</taxon>
        <taxon>Phyllobacterium</taxon>
    </lineage>
</organism>
<dbReference type="InterPro" id="IPR018060">
    <property type="entry name" value="HTH_AraC"/>
</dbReference>
<protein>
    <submittedName>
        <fullName evidence="5">AraC family transcriptional regulator</fullName>
    </submittedName>
</protein>
<dbReference type="OrthoDB" id="9809338at2"/>
<name>A0A2P7BIX1_9HYPH</name>
<dbReference type="Gene3D" id="1.10.10.60">
    <property type="entry name" value="Homeodomain-like"/>
    <property type="match status" value="1"/>
</dbReference>
<dbReference type="InterPro" id="IPR050204">
    <property type="entry name" value="AraC_XylS_family_regulators"/>
</dbReference>
<dbReference type="GO" id="GO:0003700">
    <property type="term" value="F:DNA-binding transcription factor activity"/>
    <property type="evidence" value="ECO:0007669"/>
    <property type="project" value="InterPro"/>
</dbReference>
<reference evidence="6" key="1">
    <citation type="submission" date="2017-11" db="EMBL/GenBank/DDBJ databases">
        <authorList>
            <person name="Kuznetsova I."/>
            <person name="Sazanova A."/>
            <person name="Chirak E."/>
            <person name="Safronova V."/>
            <person name="Willems A."/>
        </authorList>
    </citation>
    <scope>NUCLEOTIDE SEQUENCE [LARGE SCALE GENOMIC DNA]</scope>
    <source>
        <strain evidence="6">CCBAU 03422</strain>
    </source>
</reference>
<dbReference type="EMBL" id="PGGM01000002">
    <property type="protein sequence ID" value="PSH66382.1"/>
    <property type="molecule type" value="Genomic_DNA"/>
</dbReference>
<dbReference type="GO" id="GO:0043565">
    <property type="term" value="F:sequence-specific DNA binding"/>
    <property type="evidence" value="ECO:0007669"/>
    <property type="project" value="InterPro"/>
</dbReference>
<evidence type="ECO:0000313" key="5">
    <source>
        <dbReference type="EMBL" id="PSH66382.1"/>
    </source>
</evidence>
<evidence type="ECO:0000256" key="1">
    <source>
        <dbReference type="ARBA" id="ARBA00023015"/>
    </source>
</evidence>
<dbReference type="InterPro" id="IPR037923">
    <property type="entry name" value="HTH-like"/>
</dbReference>
<dbReference type="Pfam" id="PF02311">
    <property type="entry name" value="AraC_binding"/>
    <property type="match status" value="1"/>
</dbReference>
<dbReference type="InterPro" id="IPR014710">
    <property type="entry name" value="RmlC-like_jellyroll"/>
</dbReference>
<dbReference type="Gene3D" id="2.60.120.10">
    <property type="entry name" value="Jelly Rolls"/>
    <property type="match status" value="1"/>
</dbReference>
<evidence type="ECO:0000259" key="4">
    <source>
        <dbReference type="PROSITE" id="PS01124"/>
    </source>
</evidence>
<sequence length="278" mass="30002">MQKRNGNGVLKGQFRIYPCEVAGIEVIEAATRHSFPRHTHEQYGIGVIHQGAQKSHSGRGTVEAGPGNVITVNPGEVHDGMPIGDAGRSWRMLYFDPEIVSQAVCDMNEGGRPGCEFAQPVMDNASVAALFQQLFSTMITPCNTSSQLHREELLLALLDGIIDKRQENKVSRPAPFAVRKAQVLIDDQPAAPITLADLARESGLSRFQLLRGFAKATGLTPHAYLMQRRIDAARRLIARGSGLADAAAASGFADQSHMTRLFVRIYGVSPGAYAAAVA</sequence>
<feature type="domain" description="HTH araC/xylS-type" evidence="4">
    <location>
        <begin position="179"/>
        <end position="276"/>
    </location>
</feature>
<dbReference type="PANTHER" id="PTHR46796">
    <property type="entry name" value="HTH-TYPE TRANSCRIPTIONAL ACTIVATOR RHAS-RELATED"/>
    <property type="match status" value="1"/>
</dbReference>
<keyword evidence="2" id="KW-0238">DNA-binding</keyword>
<proteinExistence type="predicted"/>
<dbReference type="Pfam" id="PF12833">
    <property type="entry name" value="HTH_18"/>
    <property type="match status" value="1"/>
</dbReference>
<evidence type="ECO:0000313" key="6">
    <source>
        <dbReference type="Proteomes" id="UP000241764"/>
    </source>
</evidence>